<gene>
    <name evidence="14" type="ORF">RJ641_004232</name>
</gene>
<feature type="domain" description="K+ potassium transporter integral membrane" evidence="12">
    <location>
        <begin position="56"/>
        <end position="543"/>
    </location>
</feature>
<comment type="subcellular location">
    <subcellularLocation>
        <location evidence="1">Cell membrane</location>
        <topology evidence="1">Multi-pass membrane protein</topology>
    </subcellularLocation>
    <subcellularLocation>
        <location evidence="10">Membrane</location>
        <topology evidence="10">Multi-pass membrane protein</topology>
    </subcellularLocation>
</comment>
<keyword evidence="8 10" id="KW-0406">Ion transport</keyword>
<accession>A0AAN8ZDV4</accession>
<evidence type="ECO:0000256" key="10">
    <source>
        <dbReference type="RuleBase" id="RU321113"/>
    </source>
</evidence>
<feature type="transmembrane region" description="Helical" evidence="10">
    <location>
        <begin position="424"/>
        <end position="443"/>
    </location>
</feature>
<feature type="transmembrane region" description="Helical" evidence="10">
    <location>
        <begin position="296"/>
        <end position="315"/>
    </location>
</feature>
<keyword evidence="7 10" id="KW-1133">Transmembrane helix</keyword>
<feature type="transmembrane region" description="Helical" evidence="10">
    <location>
        <begin position="367"/>
        <end position="387"/>
    </location>
</feature>
<feature type="compositionally biased region" description="Acidic residues" evidence="11">
    <location>
        <begin position="1"/>
        <end position="11"/>
    </location>
</feature>
<keyword evidence="5 10" id="KW-0812">Transmembrane</keyword>
<evidence type="ECO:0000256" key="5">
    <source>
        <dbReference type="ARBA" id="ARBA00022692"/>
    </source>
</evidence>
<dbReference type="PANTHER" id="PTHR30540">
    <property type="entry name" value="OSMOTIC STRESS POTASSIUM TRANSPORTER"/>
    <property type="match status" value="1"/>
</dbReference>
<keyword evidence="3" id="KW-0813">Transport</keyword>
<dbReference type="GO" id="GO:0005886">
    <property type="term" value="C:plasma membrane"/>
    <property type="evidence" value="ECO:0007669"/>
    <property type="project" value="UniProtKB-SubCell"/>
</dbReference>
<comment type="caution">
    <text evidence="14">The sequence shown here is derived from an EMBL/GenBank/DDBJ whole genome shotgun (WGS) entry which is preliminary data.</text>
</comment>
<dbReference type="Pfam" id="PF22776">
    <property type="entry name" value="K_trans_C"/>
    <property type="match status" value="1"/>
</dbReference>
<organism evidence="14 15">
    <name type="scientific">Dillenia turbinata</name>
    <dbReference type="NCBI Taxonomy" id="194707"/>
    <lineage>
        <taxon>Eukaryota</taxon>
        <taxon>Viridiplantae</taxon>
        <taxon>Streptophyta</taxon>
        <taxon>Embryophyta</taxon>
        <taxon>Tracheophyta</taxon>
        <taxon>Spermatophyta</taxon>
        <taxon>Magnoliopsida</taxon>
        <taxon>eudicotyledons</taxon>
        <taxon>Gunneridae</taxon>
        <taxon>Pentapetalae</taxon>
        <taxon>Dilleniales</taxon>
        <taxon>Dilleniaceae</taxon>
        <taxon>Dillenia</taxon>
    </lineage>
</organism>
<dbReference type="NCBIfam" id="TIGR00794">
    <property type="entry name" value="kup"/>
    <property type="match status" value="1"/>
</dbReference>
<feature type="region of interest" description="Disordered" evidence="11">
    <location>
        <begin position="1"/>
        <end position="27"/>
    </location>
</feature>
<evidence type="ECO:0000313" key="14">
    <source>
        <dbReference type="EMBL" id="KAK6930138.1"/>
    </source>
</evidence>
<feature type="transmembrane region" description="Helical" evidence="10">
    <location>
        <begin position="248"/>
        <end position="270"/>
    </location>
</feature>
<feature type="transmembrane region" description="Helical" evidence="10">
    <location>
        <begin position="505"/>
        <end position="522"/>
    </location>
</feature>
<reference evidence="14 15" key="1">
    <citation type="submission" date="2023-12" db="EMBL/GenBank/DDBJ databases">
        <title>A high-quality genome assembly for Dillenia turbinata (Dilleniales).</title>
        <authorList>
            <person name="Chanderbali A."/>
        </authorList>
    </citation>
    <scope>NUCLEOTIDE SEQUENCE [LARGE SCALE GENOMIC DNA]</scope>
    <source>
        <strain evidence="14">LSX21</strain>
        <tissue evidence="14">Leaf</tissue>
    </source>
</reference>
<feature type="domain" description="K+ potassium transporter C-terminal" evidence="13">
    <location>
        <begin position="556"/>
        <end position="734"/>
    </location>
</feature>
<comment type="similarity">
    <text evidence="2 10">Belongs to the HAK/KUP transporter (TC 2.A.72.3) family.</text>
</comment>
<evidence type="ECO:0000256" key="11">
    <source>
        <dbReference type="SAM" id="MobiDB-lite"/>
    </source>
</evidence>
<comment type="function">
    <text evidence="10">Potassium transporter.</text>
</comment>
<dbReference type="EMBL" id="JBAMMX010000012">
    <property type="protein sequence ID" value="KAK6930138.1"/>
    <property type="molecule type" value="Genomic_DNA"/>
</dbReference>
<keyword evidence="15" id="KW-1185">Reference proteome</keyword>
<dbReference type="InterPro" id="IPR003855">
    <property type="entry name" value="K+_transporter"/>
</dbReference>
<dbReference type="Proteomes" id="UP001370490">
    <property type="component" value="Unassembled WGS sequence"/>
</dbReference>
<comment type="caution">
    <text evidence="10">Lacks conserved residue(s) required for the propagation of feature annotation.</text>
</comment>
<keyword evidence="6 10" id="KW-0630">Potassium</keyword>
<evidence type="ECO:0000256" key="1">
    <source>
        <dbReference type="ARBA" id="ARBA00004651"/>
    </source>
</evidence>
<sequence>MEQLDETDTENYEQNQHSKSPIRKRAKNDLIDIEDSSKTNDRNSSENVGWVTVLKLAFQSIGIVYGDIGTSPLYVLPGVFPSGIQSNDDLLGGLSLIIYSLIIVLLLKYVFIVLTANDNGDGGTFAMYSLICRYAKVSLIPTQQAEDRNVSNYKLDLPKRRVKLAYAIRSLLEKSQMAKQILLFIAILGTSMIIGDGVLTPCISVLSAVEGLERSASSLNADIIMWISVLILVLLFQFQKFGTDKVAYTFSPILMVWFLSIGMIGIYNFAVHDSTVIKAFNPWYVIQYFKKSPKDAYFSLGGVVLCLTGAEALFADLGHFNVRAIRISTCSVVFPSIVLAYMGQISYLRKHPMDVQNAFYRSIPKPMYWPMFVLAVLAAIIASQALISATFSIVQQSVALGCFPRVKVVHTSPQYEGQVYVPEINTLLMIACVGVTLGFKSSAAMGHAYGIAVVFGFTLTSFFLLLIMIMIWKTHPIFVLAYAFTIGAIEFIFLSALLVKFTDGGYFPFVFGAAFVMVMYIWNYGYRLKYKNELDNMVSLAKVEEITSDPKISRLPGIALFYAEVVQGISPIFTHFVSNVPALHSVLVFVSIKTLPISKVSPEERFMFGRVEPYDRAIFRCIVRYGYREAREFANSFEEMLVDRLKEFILDHPQEVETESHTKLEREVEFIDAQLQEGSMVYLMGENDVICAKGSSFTKRMVIDYAYDWLRRCVRQPEETFLVPRRKLVKVGMINEV</sequence>
<dbReference type="AlphaFoldDB" id="A0AAN8ZDV4"/>
<feature type="transmembrane region" description="Helical" evidence="10">
    <location>
        <begin position="181"/>
        <end position="206"/>
    </location>
</feature>
<dbReference type="GO" id="GO:0015079">
    <property type="term" value="F:potassium ion transmembrane transporter activity"/>
    <property type="evidence" value="ECO:0007669"/>
    <property type="project" value="UniProtKB-UniRule"/>
</dbReference>
<dbReference type="PANTHER" id="PTHR30540:SF117">
    <property type="entry name" value="POTASSIUM TRANSPORTER"/>
    <property type="match status" value="1"/>
</dbReference>
<evidence type="ECO:0000256" key="7">
    <source>
        <dbReference type="ARBA" id="ARBA00022989"/>
    </source>
</evidence>
<evidence type="ECO:0000256" key="4">
    <source>
        <dbReference type="ARBA" id="ARBA00022538"/>
    </source>
</evidence>
<evidence type="ECO:0000256" key="6">
    <source>
        <dbReference type="ARBA" id="ARBA00022958"/>
    </source>
</evidence>
<evidence type="ECO:0000313" key="15">
    <source>
        <dbReference type="Proteomes" id="UP001370490"/>
    </source>
</evidence>
<feature type="transmembrane region" description="Helical" evidence="10">
    <location>
        <begin position="218"/>
        <end position="236"/>
    </location>
</feature>
<evidence type="ECO:0000256" key="9">
    <source>
        <dbReference type="ARBA" id="ARBA00023136"/>
    </source>
</evidence>
<evidence type="ECO:0000256" key="3">
    <source>
        <dbReference type="ARBA" id="ARBA00022448"/>
    </source>
</evidence>
<keyword evidence="9 10" id="KW-0472">Membrane</keyword>
<protein>
    <recommendedName>
        <fullName evidence="10">Potassium transporter</fullName>
    </recommendedName>
</protein>
<keyword evidence="4 10" id="KW-0633">Potassium transport</keyword>
<evidence type="ECO:0000256" key="2">
    <source>
        <dbReference type="ARBA" id="ARBA00008440"/>
    </source>
</evidence>
<evidence type="ECO:0000259" key="12">
    <source>
        <dbReference type="Pfam" id="PF02705"/>
    </source>
</evidence>
<proteinExistence type="inferred from homology"/>
<dbReference type="InterPro" id="IPR053952">
    <property type="entry name" value="K_trans_C"/>
</dbReference>
<evidence type="ECO:0000256" key="8">
    <source>
        <dbReference type="ARBA" id="ARBA00023065"/>
    </source>
</evidence>
<feature type="transmembrane region" description="Helical" evidence="10">
    <location>
        <begin position="479"/>
        <end position="499"/>
    </location>
</feature>
<feature type="transmembrane region" description="Helical" evidence="10">
    <location>
        <begin position="449"/>
        <end position="472"/>
    </location>
</feature>
<feature type="transmembrane region" description="Helical" evidence="10">
    <location>
        <begin position="327"/>
        <end position="347"/>
    </location>
</feature>
<dbReference type="InterPro" id="IPR053951">
    <property type="entry name" value="K_trans_N"/>
</dbReference>
<evidence type="ECO:0000259" key="13">
    <source>
        <dbReference type="Pfam" id="PF22776"/>
    </source>
</evidence>
<dbReference type="Pfam" id="PF02705">
    <property type="entry name" value="K_trans"/>
    <property type="match status" value="1"/>
</dbReference>
<name>A0AAN8ZDV4_9MAGN</name>
<feature type="transmembrane region" description="Helical" evidence="10">
    <location>
        <begin position="90"/>
        <end position="111"/>
    </location>
</feature>